<organism evidence="2">
    <name type="scientific">Vitis vinifera</name>
    <name type="common">Grape</name>
    <dbReference type="NCBI Taxonomy" id="29760"/>
    <lineage>
        <taxon>Eukaryota</taxon>
        <taxon>Viridiplantae</taxon>
        <taxon>Streptophyta</taxon>
        <taxon>Embryophyta</taxon>
        <taxon>Tracheophyta</taxon>
        <taxon>Spermatophyta</taxon>
        <taxon>Magnoliopsida</taxon>
        <taxon>eudicotyledons</taxon>
        <taxon>Gunneridae</taxon>
        <taxon>Pentapetalae</taxon>
        <taxon>rosids</taxon>
        <taxon>Vitales</taxon>
        <taxon>Vitaceae</taxon>
        <taxon>Viteae</taxon>
        <taxon>Vitis</taxon>
    </lineage>
</organism>
<feature type="compositionally biased region" description="Low complexity" evidence="1">
    <location>
        <begin position="53"/>
        <end position="65"/>
    </location>
</feature>
<dbReference type="EMBL" id="AM470652">
    <property type="protein sequence ID" value="CAN65985.1"/>
    <property type="molecule type" value="Genomic_DNA"/>
</dbReference>
<evidence type="ECO:0000256" key="1">
    <source>
        <dbReference type="SAM" id="MobiDB-lite"/>
    </source>
</evidence>
<accession>A5BTM3</accession>
<feature type="region of interest" description="Disordered" evidence="1">
    <location>
        <begin position="1"/>
        <end position="98"/>
    </location>
</feature>
<evidence type="ECO:0000313" key="2">
    <source>
        <dbReference type="EMBL" id="CAN65985.1"/>
    </source>
</evidence>
<feature type="compositionally biased region" description="Basic and acidic residues" evidence="1">
    <location>
        <begin position="182"/>
        <end position="194"/>
    </location>
</feature>
<proteinExistence type="predicted"/>
<protein>
    <submittedName>
        <fullName evidence="2">Uncharacterized protein</fullName>
    </submittedName>
</protein>
<name>A5BTM3_VITVI</name>
<reference evidence="2" key="1">
    <citation type="journal article" date="2007" name="PLoS ONE">
        <title>The first genome sequence of an elite grapevine cultivar (Pinot noir Vitis vinifera L.): coping with a highly heterozygous genome.</title>
        <authorList>
            <person name="Velasco R."/>
            <person name="Zharkikh A."/>
            <person name="Troggio M."/>
            <person name="Cartwright D.A."/>
            <person name="Cestaro A."/>
            <person name="Pruss D."/>
            <person name="Pindo M."/>
            <person name="FitzGerald L.M."/>
            <person name="Vezzulli S."/>
            <person name="Reid J."/>
            <person name="Malacarne G."/>
            <person name="Iliev D."/>
            <person name="Coppola G."/>
            <person name="Wardell B."/>
            <person name="Micheletti D."/>
            <person name="Macalma T."/>
            <person name="Facci M."/>
            <person name="Mitchell J.T."/>
            <person name="Perazzolli M."/>
            <person name="Eldredge G."/>
            <person name="Gatto P."/>
            <person name="Oyzerski R."/>
            <person name="Moretto M."/>
            <person name="Gutin N."/>
            <person name="Stefanini M."/>
            <person name="Chen Y."/>
            <person name="Segala C."/>
            <person name="Davenport C."/>
            <person name="Dematte L."/>
            <person name="Mraz A."/>
            <person name="Battilana J."/>
            <person name="Stormo K."/>
            <person name="Costa F."/>
            <person name="Tao Q."/>
            <person name="Si-Ammour A."/>
            <person name="Harkins T."/>
            <person name="Lackey A."/>
            <person name="Perbost C."/>
            <person name="Taillon B."/>
            <person name="Stella A."/>
            <person name="Solovyev V."/>
            <person name="Fawcett J.A."/>
            <person name="Sterck L."/>
            <person name="Vandepoele K."/>
            <person name="Grando S.M."/>
            <person name="Toppo S."/>
            <person name="Moser C."/>
            <person name="Lanchbury J."/>
            <person name="Bogden R."/>
            <person name="Skolnick M."/>
            <person name="Sgaramella V."/>
            <person name="Bhatnagar S.K."/>
            <person name="Fontana P."/>
            <person name="Gutin A."/>
            <person name="Van de Peer Y."/>
            <person name="Salamini F."/>
            <person name="Viola R."/>
        </authorList>
    </citation>
    <scope>NUCLEOTIDE SEQUENCE</scope>
</reference>
<sequence>MVLPAGAEASVNQAPGRNDAGPSNAGPYNVVPADSPLRSFPSVPSSLTPIPSDPSVPSVPSLPSLEENNLFGREQSVEQPAPPQPPALPGDTNEPHNLPYGVRVLVRSSDPNRLPQGRHGYFLRKNTVIQEVSTGARAVSGTALYKTTKVKRQDVFRRNAIDFRRTIMRRTTDPSRSTKRKVAPDRGDIGSNPIREHIGNEAIAI</sequence>
<gene>
    <name evidence="2" type="ORF">VITISV_042142</name>
</gene>
<dbReference type="AlphaFoldDB" id="A5BTM3"/>
<feature type="region of interest" description="Disordered" evidence="1">
    <location>
        <begin position="171"/>
        <end position="194"/>
    </location>
</feature>